<feature type="compositionally biased region" description="Basic and acidic residues" evidence="3">
    <location>
        <begin position="295"/>
        <end position="313"/>
    </location>
</feature>
<dbReference type="InterPro" id="IPR001878">
    <property type="entry name" value="Znf_CCHC"/>
</dbReference>
<reference evidence="5" key="1">
    <citation type="submission" date="2020-01" db="EMBL/GenBank/DDBJ databases">
        <title>Genome sequence of Kobresia littledalei, the first chromosome-level genome in the family Cyperaceae.</title>
        <authorList>
            <person name="Qu G."/>
        </authorList>
    </citation>
    <scope>NUCLEOTIDE SEQUENCE</scope>
    <source>
        <strain evidence="5">C.B.Clarke</strain>
        <tissue evidence="5">Leaf</tissue>
    </source>
</reference>
<evidence type="ECO:0000313" key="5">
    <source>
        <dbReference type="EMBL" id="KAF3326214.1"/>
    </source>
</evidence>
<dbReference type="Pfam" id="PF00098">
    <property type="entry name" value="zf-CCHC"/>
    <property type="match status" value="1"/>
</dbReference>
<evidence type="ECO:0000259" key="4">
    <source>
        <dbReference type="PROSITE" id="PS50158"/>
    </source>
</evidence>
<gene>
    <name evidence="5" type="ORF">FCM35_KLT09294</name>
</gene>
<dbReference type="GO" id="GO:0003676">
    <property type="term" value="F:nucleic acid binding"/>
    <property type="evidence" value="ECO:0007669"/>
    <property type="project" value="InterPro"/>
</dbReference>
<dbReference type="SUPFAM" id="SSF57756">
    <property type="entry name" value="Retrovirus zinc finger-like domains"/>
    <property type="match status" value="1"/>
</dbReference>
<evidence type="ECO:0000256" key="1">
    <source>
        <dbReference type="PROSITE-ProRule" id="PRU00047"/>
    </source>
</evidence>
<accession>A0A833QNA8</accession>
<dbReference type="GO" id="GO:0008270">
    <property type="term" value="F:zinc ion binding"/>
    <property type="evidence" value="ECO:0007669"/>
    <property type="project" value="UniProtKB-KW"/>
</dbReference>
<dbReference type="SMART" id="SM00343">
    <property type="entry name" value="ZnF_C2HC"/>
    <property type="match status" value="2"/>
</dbReference>
<keyword evidence="1" id="KW-0862">Zinc</keyword>
<feature type="region of interest" description="Disordered" evidence="3">
    <location>
        <begin position="285"/>
        <end position="313"/>
    </location>
</feature>
<protein>
    <recommendedName>
        <fullName evidence="4">CCHC-type domain-containing protein</fullName>
    </recommendedName>
</protein>
<feature type="domain" description="CCHC-type" evidence="4">
    <location>
        <begin position="92"/>
        <end position="106"/>
    </location>
</feature>
<dbReference type="Gene3D" id="4.10.60.10">
    <property type="entry name" value="Zinc finger, CCHC-type"/>
    <property type="match status" value="1"/>
</dbReference>
<evidence type="ECO:0000256" key="3">
    <source>
        <dbReference type="SAM" id="MobiDB-lite"/>
    </source>
</evidence>
<feature type="region of interest" description="Disordered" evidence="3">
    <location>
        <begin position="193"/>
        <end position="222"/>
    </location>
</feature>
<evidence type="ECO:0000256" key="2">
    <source>
        <dbReference type="SAM" id="Coils"/>
    </source>
</evidence>
<sequence>MASNRFGPLAELEPSLWALSHAVTTIVEKIQQPYQQSVKVNARSFLWQSDSPGGQRTELVRSKLEALRRLSLCFRCGDCGHRASDCHNAVLCYACDQLGHRSSRCRTVTAVKPSAVNPTVKTDDLTTTTQPLIPSAIGLESGKKSIPVYCEVSAISSIKRLETELAALKQELALVKAMVSINVASGLCEARYSTSNSNKKEPNRGDTIPVTPVTDRYSTSNPVPVTPVTKTIQEVVVTNSDKLISVPVTLVDQKSWVSQITRTKKKTKSGSIELNKVPISREEKNVQFKRVATKGTDRAEKKGSTPKEGSRRT</sequence>
<keyword evidence="1" id="KW-0479">Metal-binding</keyword>
<keyword evidence="2" id="KW-0175">Coiled coil</keyword>
<feature type="coiled-coil region" evidence="2">
    <location>
        <begin position="151"/>
        <end position="178"/>
    </location>
</feature>
<dbReference type="PROSITE" id="PS50158">
    <property type="entry name" value="ZF_CCHC"/>
    <property type="match status" value="2"/>
</dbReference>
<feature type="domain" description="CCHC-type" evidence="4">
    <location>
        <begin position="73"/>
        <end position="86"/>
    </location>
</feature>
<comment type="caution">
    <text evidence="5">The sequence shown here is derived from an EMBL/GenBank/DDBJ whole genome shotgun (WGS) entry which is preliminary data.</text>
</comment>
<dbReference type="InterPro" id="IPR036875">
    <property type="entry name" value="Znf_CCHC_sf"/>
</dbReference>
<organism evidence="5 6">
    <name type="scientific">Carex littledalei</name>
    <dbReference type="NCBI Taxonomy" id="544730"/>
    <lineage>
        <taxon>Eukaryota</taxon>
        <taxon>Viridiplantae</taxon>
        <taxon>Streptophyta</taxon>
        <taxon>Embryophyta</taxon>
        <taxon>Tracheophyta</taxon>
        <taxon>Spermatophyta</taxon>
        <taxon>Magnoliopsida</taxon>
        <taxon>Liliopsida</taxon>
        <taxon>Poales</taxon>
        <taxon>Cyperaceae</taxon>
        <taxon>Cyperoideae</taxon>
        <taxon>Cariceae</taxon>
        <taxon>Carex</taxon>
        <taxon>Carex subgen. Euthyceras</taxon>
    </lineage>
</organism>
<dbReference type="AlphaFoldDB" id="A0A833QNA8"/>
<name>A0A833QNA8_9POAL</name>
<evidence type="ECO:0000313" key="6">
    <source>
        <dbReference type="Proteomes" id="UP000623129"/>
    </source>
</evidence>
<keyword evidence="6" id="KW-1185">Reference proteome</keyword>
<proteinExistence type="predicted"/>
<keyword evidence="1" id="KW-0863">Zinc-finger</keyword>
<dbReference type="Proteomes" id="UP000623129">
    <property type="component" value="Unassembled WGS sequence"/>
</dbReference>
<dbReference type="EMBL" id="SWLB01000019">
    <property type="protein sequence ID" value="KAF3326214.1"/>
    <property type="molecule type" value="Genomic_DNA"/>
</dbReference>
<dbReference type="OrthoDB" id="7405130at2759"/>